<dbReference type="GO" id="GO:0005737">
    <property type="term" value="C:cytoplasm"/>
    <property type="evidence" value="ECO:0007669"/>
    <property type="project" value="TreeGrafter"/>
</dbReference>
<reference evidence="8" key="1">
    <citation type="submission" date="2015-11" db="EMBL/GenBank/DDBJ databases">
        <authorList>
            <person name="Varghese N."/>
        </authorList>
    </citation>
    <scope>NUCLEOTIDE SEQUENCE [LARGE SCALE GENOMIC DNA]</scope>
    <source>
        <strain evidence="8">JGI-23</strain>
    </source>
</reference>
<dbReference type="CDD" id="cd04453">
    <property type="entry name" value="S1_RNase_E"/>
    <property type="match status" value="1"/>
</dbReference>
<dbReference type="Pfam" id="PF10150">
    <property type="entry name" value="RNase_E_G"/>
    <property type="match status" value="1"/>
</dbReference>
<evidence type="ECO:0000256" key="3">
    <source>
        <dbReference type="ARBA" id="ARBA00022801"/>
    </source>
</evidence>
<dbReference type="GO" id="GO:0004540">
    <property type="term" value="F:RNA nuclease activity"/>
    <property type="evidence" value="ECO:0007669"/>
    <property type="project" value="InterPro"/>
</dbReference>
<dbReference type="GO" id="GO:0046872">
    <property type="term" value="F:metal ion binding"/>
    <property type="evidence" value="ECO:0007669"/>
    <property type="project" value="UniProtKB-KW"/>
</dbReference>
<keyword evidence="5" id="KW-0694">RNA-binding</keyword>
<dbReference type="GO" id="GO:0006364">
    <property type="term" value="P:rRNA processing"/>
    <property type="evidence" value="ECO:0007669"/>
    <property type="project" value="TreeGrafter"/>
</dbReference>
<dbReference type="SUPFAM" id="SSF50249">
    <property type="entry name" value="Nucleic acid-binding proteins"/>
    <property type="match status" value="1"/>
</dbReference>
<feature type="non-terminal residue" evidence="7">
    <location>
        <position position="362"/>
    </location>
</feature>
<organism evidence="7 8">
    <name type="scientific">Candidatus Chryseopegocella kryptomonas</name>
    <dbReference type="NCBI Taxonomy" id="1633643"/>
    <lineage>
        <taxon>Bacteria</taxon>
        <taxon>Pseudomonadati</taxon>
        <taxon>Candidatus Kryptoniota</taxon>
        <taxon>Candidatus Chryseopegocella</taxon>
    </lineage>
</organism>
<dbReference type="SMART" id="SM00316">
    <property type="entry name" value="S1"/>
    <property type="match status" value="1"/>
</dbReference>
<dbReference type="InterPro" id="IPR012340">
    <property type="entry name" value="NA-bd_OB-fold"/>
</dbReference>
<feature type="domain" description="S1 motif" evidence="6">
    <location>
        <begin position="39"/>
        <end position="114"/>
    </location>
</feature>
<comment type="cofactor">
    <cofactor evidence="1">
        <name>Mg(2+)</name>
        <dbReference type="ChEBI" id="CHEBI:18420"/>
    </cofactor>
</comment>
<keyword evidence="3" id="KW-0378">Hydrolase</keyword>
<dbReference type="OrthoDB" id="9804278at2"/>
<proteinExistence type="predicted"/>
<evidence type="ECO:0000256" key="5">
    <source>
        <dbReference type="ARBA" id="ARBA00022884"/>
    </source>
</evidence>
<dbReference type="Gene3D" id="2.40.50.140">
    <property type="entry name" value="Nucleic acid-binding proteins"/>
    <property type="match status" value="1"/>
</dbReference>
<dbReference type="NCBIfam" id="TIGR00757">
    <property type="entry name" value="RNaseEG"/>
    <property type="match status" value="1"/>
</dbReference>
<dbReference type="InterPro" id="IPR003029">
    <property type="entry name" value="S1_domain"/>
</dbReference>
<evidence type="ECO:0000259" key="6">
    <source>
        <dbReference type="PROSITE" id="PS50126"/>
    </source>
</evidence>
<protein>
    <submittedName>
        <fullName evidence="7">Ribonuclease, Rne/Rng family</fullName>
    </submittedName>
</protein>
<evidence type="ECO:0000313" key="8">
    <source>
        <dbReference type="Proteomes" id="UP000199197"/>
    </source>
</evidence>
<dbReference type="EMBL" id="CZVW01000018">
    <property type="protein sequence ID" value="CUT03735.1"/>
    <property type="molecule type" value="Genomic_DNA"/>
</dbReference>
<keyword evidence="4" id="KW-0460">Magnesium</keyword>
<dbReference type="PANTHER" id="PTHR30001:SF0">
    <property type="entry name" value="RIBONUCLEASE G"/>
    <property type="match status" value="1"/>
</dbReference>
<accession>A0A0P1NWZ7</accession>
<dbReference type="GO" id="GO:0003723">
    <property type="term" value="F:RNA binding"/>
    <property type="evidence" value="ECO:0007669"/>
    <property type="project" value="UniProtKB-KW"/>
</dbReference>
<dbReference type="InterPro" id="IPR004659">
    <property type="entry name" value="RNase_E/G"/>
</dbReference>
<evidence type="ECO:0000313" key="7">
    <source>
        <dbReference type="EMBL" id="CUT03735.1"/>
    </source>
</evidence>
<dbReference type="InterPro" id="IPR019307">
    <property type="entry name" value="RNA-bd_AU-1/RNase_E/G"/>
</dbReference>
<sequence>MRKEIYISTKGKETRIAVLEDGQLAELFFENPEQERMVGDIYLGKVARVLPGIKAAFINIGHKQDAFLHFADIDKASIEEYADLLGDDTSIDEVSETTVEEEQELKGLQPISTSSTQTAEAYAPRKSHLLKKGQPILVQVIKEPLGRKGARVTTRITLPGRFLVLMPFMENKIGISRKIQNPKERRRLRNIIRALLPNGYGVIVRTAAEGKDTRTLRGELEQLLATWEKIEKAIPNEKPPALLYKDIGVTSSVMRDLLTKDVEKVVVDSKGLYREIVAYSRWAAPDIVDKIELDETEDIFEKYGINKEIENSLSRKIYLRGGAYILIEQPEAMTVIDVNTGRYAPRQNQEQGSLRINLDAAK</sequence>
<dbReference type="Proteomes" id="UP000199197">
    <property type="component" value="Unassembled WGS sequence"/>
</dbReference>
<evidence type="ECO:0000256" key="4">
    <source>
        <dbReference type="ARBA" id="ARBA00022842"/>
    </source>
</evidence>
<dbReference type="AlphaFoldDB" id="A0A0P1NWZ7"/>
<dbReference type="PROSITE" id="PS50126">
    <property type="entry name" value="S1"/>
    <property type="match status" value="1"/>
</dbReference>
<dbReference type="PANTHER" id="PTHR30001">
    <property type="entry name" value="RIBONUCLEASE"/>
    <property type="match status" value="1"/>
</dbReference>
<keyword evidence="8" id="KW-1185">Reference proteome</keyword>
<evidence type="ECO:0000256" key="2">
    <source>
        <dbReference type="ARBA" id="ARBA00022723"/>
    </source>
</evidence>
<keyword evidence="2" id="KW-0479">Metal-binding</keyword>
<dbReference type="RefSeq" id="WP_143713928.1">
    <property type="nucleotide sequence ID" value="NZ_CZVW01000018.1"/>
</dbReference>
<gene>
    <name evidence="7" type="ORF">JGI23_01540</name>
</gene>
<dbReference type="GO" id="GO:0016787">
    <property type="term" value="F:hydrolase activity"/>
    <property type="evidence" value="ECO:0007669"/>
    <property type="project" value="UniProtKB-KW"/>
</dbReference>
<name>A0A0P1NWZ7_9BACT</name>
<evidence type="ECO:0000256" key="1">
    <source>
        <dbReference type="ARBA" id="ARBA00001946"/>
    </source>
</evidence>